<dbReference type="RefSeq" id="WP_108952040.1">
    <property type="nucleotide sequence ID" value="NZ_BEVZ01000002.1"/>
</dbReference>
<keyword evidence="2" id="KW-1185">Reference proteome</keyword>
<protein>
    <submittedName>
        <fullName evidence="1">Uncharacterized protein</fullName>
    </submittedName>
</protein>
<dbReference type="Proteomes" id="UP001550850">
    <property type="component" value="Unassembled WGS sequence"/>
</dbReference>
<evidence type="ECO:0000313" key="2">
    <source>
        <dbReference type="Proteomes" id="UP001550850"/>
    </source>
</evidence>
<gene>
    <name evidence="1" type="ORF">AB0E65_14585</name>
</gene>
<proteinExistence type="predicted"/>
<sequence>MEPLANRRWGHFGDRTRQVLHEEGFPDDHTPPEHPASVAPSEGALALLAAQAVTGTGLRAEHLQGPWLGGLTAKPYPAVA</sequence>
<reference evidence="1 2" key="1">
    <citation type="submission" date="2024-06" db="EMBL/GenBank/DDBJ databases">
        <title>The Natural Products Discovery Center: Release of the First 8490 Sequenced Strains for Exploring Actinobacteria Biosynthetic Diversity.</title>
        <authorList>
            <person name="Kalkreuter E."/>
            <person name="Kautsar S.A."/>
            <person name="Yang D."/>
            <person name="Bader C.D."/>
            <person name="Teijaro C.N."/>
            <person name="Fluegel L."/>
            <person name="Davis C.M."/>
            <person name="Simpson J.R."/>
            <person name="Lauterbach L."/>
            <person name="Steele A.D."/>
            <person name="Gui C."/>
            <person name="Meng S."/>
            <person name="Li G."/>
            <person name="Viehrig K."/>
            <person name="Ye F."/>
            <person name="Su P."/>
            <person name="Kiefer A.F."/>
            <person name="Nichols A."/>
            <person name="Cepeda A.J."/>
            <person name="Yan W."/>
            <person name="Fan B."/>
            <person name="Jiang Y."/>
            <person name="Adhikari A."/>
            <person name="Zheng C.-J."/>
            <person name="Schuster L."/>
            <person name="Cowan T.M."/>
            <person name="Smanski M.J."/>
            <person name="Chevrette M.G."/>
            <person name="De Carvalho L.P.S."/>
            <person name="Shen B."/>
        </authorList>
    </citation>
    <scope>NUCLEOTIDE SEQUENCE [LARGE SCALE GENOMIC DNA]</scope>
    <source>
        <strain evidence="1 2">NPDC038104</strain>
    </source>
</reference>
<dbReference type="EMBL" id="JBEZUR010000019">
    <property type="protein sequence ID" value="MEU3555425.1"/>
    <property type="molecule type" value="Genomic_DNA"/>
</dbReference>
<name>A0ABV2YI71_9ACTN</name>
<comment type="caution">
    <text evidence="1">The sequence shown here is derived from an EMBL/GenBank/DDBJ whole genome shotgun (WGS) entry which is preliminary data.</text>
</comment>
<accession>A0ABV2YI71</accession>
<evidence type="ECO:0000313" key="1">
    <source>
        <dbReference type="EMBL" id="MEU3555425.1"/>
    </source>
</evidence>
<organism evidence="1 2">
    <name type="scientific">Streptomyces fragilis</name>
    <dbReference type="NCBI Taxonomy" id="67301"/>
    <lineage>
        <taxon>Bacteria</taxon>
        <taxon>Bacillati</taxon>
        <taxon>Actinomycetota</taxon>
        <taxon>Actinomycetes</taxon>
        <taxon>Kitasatosporales</taxon>
        <taxon>Streptomycetaceae</taxon>
        <taxon>Streptomyces</taxon>
    </lineage>
</organism>